<evidence type="ECO:0000256" key="3">
    <source>
        <dbReference type="ARBA" id="ARBA00022692"/>
    </source>
</evidence>
<evidence type="ECO:0000256" key="2">
    <source>
        <dbReference type="ARBA" id="ARBA00009172"/>
    </source>
</evidence>
<sequence>MKDDTQCLLYIVYTFGNLIAPVVLHKLGTKRTLFVAVFCFAIYSSNFILIRNYIYFPACAFAGFGTALFFCSTGAYISKHSTEKTLSRNQALSFMLMGSSMLVSGNFMIISSEISKEPQQENLTQSEKIPELIFQGLKTPGMIKLVPLYFFCGMFTAFMNSIYTTSVSFTHSLAGYTNLIAFVCMSVSAGELIAFFYYLSSILTIYWLMGILFATLIASLFMFFWFLRDLRLERERLEELGEEKEKEKENENEKEKEKENEEEKENEKEKHFDKPIEN</sequence>
<evidence type="ECO:0000313" key="8">
    <source>
        <dbReference type="Proteomes" id="UP000887575"/>
    </source>
</evidence>
<keyword evidence="3 7" id="KW-0812">Transmembrane</keyword>
<dbReference type="Pfam" id="PF05978">
    <property type="entry name" value="UNC-93"/>
    <property type="match status" value="2"/>
</dbReference>
<name>A0AAF3EW31_9BILA</name>
<evidence type="ECO:0000256" key="4">
    <source>
        <dbReference type="ARBA" id="ARBA00022989"/>
    </source>
</evidence>
<dbReference type="InterPro" id="IPR036259">
    <property type="entry name" value="MFS_trans_sf"/>
</dbReference>
<feature type="transmembrane region" description="Helical" evidence="7">
    <location>
        <begin position="205"/>
        <end position="227"/>
    </location>
</feature>
<evidence type="ECO:0000256" key="6">
    <source>
        <dbReference type="SAM" id="MobiDB-lite"/>
    </source>
</evidence>
<dbReference type="SUPFAM" id="SSF103473">
    <property type="entry name" value="MFS general substrate transporter"/>
    <property type="match status" value="1"/>
</dbReference>
<keyword evidence="5 7" id="KW-0472">Membrane</keyword>
<dbReference type="GO" id="GO:0016020">
    <property type="term" value="C:membrane"/>
    <property type="evidence" value="ECO:0007669"/>
    <property type="project" value="UniProtKB-SubCell"/>
</dbReference>
<evidence type="ECO:0000313" key="9">
    <source>
        <dbReference type="WBParaSite" id="MBELARI_LOCUS17967"/>
    </source>
</evidence>
<feature type="transmembrane region" description="Helical" evidence="7">
    <location>
        <begin position="55"/>
        <end position="78"/>
    </location>
</feature>
<comment type="similarity">
    <text evidence="2">Belongs to the unc-93 family.</text>
</comment>
<feature type="transmembrane region" description="Helical" evidence="7">
    <location>
        <begin position="6"/>
        <end position="24"/>
    </location>
</feature>
<evidence type="ECO:0000256" key="1">
    <source>
        <dbReference type="ARBA" id="ARBA00004141"/>
    </source>
</evidence>
<dbReference type="Gene3D" id="1.20.1250.20">
    <property type="entry name" value="MFS general substrate transporter like domains"/>
    <property type="match status" value="1"/>
</dbReference>
<reference evidence="9" key="1">
    <citation type="submission" date="2024-02" db="UniProtKB">
        <authorList>
            <consortium name="WormBaseParasite"/>
        </authorList>
    </citation>
    <scope>IDENTIFICATION</scope>
</reference>
<dbReference type="InterPro" id="IPR051617">
    <property type="entry name" value="UNC-93-like_regulator"/>
</dbReference>
<evidence type="ECO:0008006" key="10">
    <source>
        <dbReference type="Google" id="ProtNLM"/>
    </source>
</evidence>
<feature type="transmembrane region" description="Helical" evidence="7">
    <location>
        <begin position="148"/>
        <end position="167"/>
    </location>
</feature>
<dbReference type="Proteomes" id="UP000887575">
    <property type="component" value="Unassembled WGS sequence"/>
</dbReference>
<feature type="region of interest" description="Disordered" evidence="6">
    <location>
        <begin position="239"/>
        <end position="278"/>
    </location>
</feature>
<dbReference type="PANTHER" id="PTHR23294">
    <property type="entry name" value="ET TRANSLATION PRODUCT-RELATED"/>
    <property type="match status" value="1"/>
</dbReference>
<dbReference type="PANTHER" id="PTHR23294:SF18">
    <property type="entry name" value="UNC93-LIKE PROTEIN MFSD11"/>
    <property type="match status" value="1"/>
</dbReference>
<feature type="transmembrane region" description="Helical" evidence="7">
    <location>
        <begin position="31"/>
        <end position="49"/>
    </location>
</feature>
<protein>
    <recommendedName>
        <fullName evidence="10">UNC93-like protein MFSD11</fullName>
    </recommendedName>
</protein>
<proteinExistence type="inferred from homology"/>
<evidence type="ECO:0000256" key="5">
    <source>
        <dbReference type="ARBA" id="ARBA00023136"/>
    </source>
</evidence>
<dbReference type="WBParaSite" id="MBELARI_LOCUS17967">
    <property type="protein sequence ID" value="MBELARI_LOCUS17967"/>
    <property type="gene ID" value="MBELARI_LOCUS17967"/>
</dbReference>
<evidence type="ECO:0000256" key="7">
    <source>
        <dbReference type="SAM" id="Phobius"/>
    </source>
</evidence>
<comment type="subcellular location">
    <subcellularLocation>
        <location evidence="1">Membrane</location>
        <topology evidence="1">Multi-pass membrane protein</topology>
    </subcellularLocation>
</comment>
<keyword evidence="8" id="KW-1185">Reference proteome</keyword>
<organism evidence="8 9">
    <name type="scientific">Mesorhabditis belari</name>
    <dbReference type="NCBI Taxonomy" id="2138241"/>
    <lineage>
        <taxon>Eukaryota</taxon>
        <taxon>Metazoa</taxon>
        <taxon>Ecdysozoa</taxon>
        <taxon>Nematoda</taxon>
        <taxon>Chromadorea</taxon>
        <taxon>Rhabditida</taxon>
        <taxon>Rhabditina</taxon>
        <taxon>Rhabditomorpha</taxon>
        <taxon>Rhabditoidea</taxon>
        <taxon>Rhabditidae</taxon>
        <taxon>Mesorhabditinae</taxon>
        <taxon>Mesorhabditis</taxon>
    </lineage>
</organism>
<dbReference type="InterPro" id="IPR010291">
    <property type="entry name" value="Ion_channel_UNC-93"/>
</dbReference>
<dbReference type="AlphaFoldDB" id="A0AAF3EW31"/>
<accession>A0AAF3EW31</accession>
<keyword evidence="4 7" id="KW-1133">Transmembrane helix</keyword>
<feature type="transmembrane region" description="Helical" evidence="7">
    <location>
        <begin position="90"/>
        <end position="110"/>
    </location>
</feature>
<feature type="transmembrane region" description="Helical" evidence="7">
    <location>
        <begin position="179"/>
        <end position="199"/>
    </location>
</feature>